<comment type="caution">
    <text evidence="2">The sequence shown here is derived from an EMBL/GenBank/DDBJ whole genome shotgun (WGS) entry which is preliminary data.</text>
</comment>
<feature type="non-terminal residue" evidence="2">
    <location>
        <position position="78"/>
    </location>
</feature>
<keyword evidence="3" id="KW-1185">Reference proteome</keyword>
<evidence type="ECO:0000313" key="3">
    <source>
        <dbReference type="Proteomes" id="UP001141552"/>
    </source>
</evidence>
<reference evidence="2" key="1">
    <citation type="submission" date="2022-02" db="EMBL/GenBank/DDBJ databases">
        <authorList>
            <person name="Henning P.M."/>
            <person name="McCubbin A.G."/>
            <person name="Shore J.S."/>
        </authorList>
    </citation>
    <scope>NUCLEOTIDE SEQUENCE</scope>
    <source>
        <strain evidence="2">F60SS</strain>
        <tissue evidence="2">Leaves</tissue>
    </source>
</reference>
<dbReference type="Proteomes" id="UP001141552">
    <property type="component" value="Unassembled WGS sequence"/>
</dbReference>
<protein>
    <submittedName>
        <fullName evidence="2">Uncharacterized protein</fullName>
    </submittedName>
</protein>
<organism evidence="2 3">
    <name type="scientific">Turnera subulata</name>
    <dbReference type="NCBI Taxonomy" id="218843"/>
    <lineage>
        <taxon>Eukaryota</taxon>
        <taxon>Viridiplantae</taxon>
        <taxon>Streptophyta</taxon>
        <taxon>Embryophyta</taxon>
        <taxon>Tracheophyta</taxon>
        <taxon>Spermatophyta</taxon>
        <taxon>Magnoliopsida</taxon>
        <taxon>eudicotyledons</taxon>
        <taxon>Gunneridae</taxon>
        <taxon>Pentapetalae</taxon>
        <taxon>rosids</taxon>
        <taxon>fabids</taxon>
        <taxon>Malpighiales</taxon>
        <taxon>Passifloraceae</taxon>
        <taxon>Turnera</taxon>
    </lineage>
</organism>
<name>A0A9Q0JJ57_9ROSI</name>
<sequence length="78" mass="9151">MHIQNTLTYHSTILHALTEYFDMLKMSNHNKETTQNSIPQRGIVPQEQTDNRMWLGTHNHSTSSLKNTEIRECKAEIR</sequence>
<feature type="region of interest" description="Disordered" evidence="1">
    <location>
        <begin position="55"/>
        <end position="78"/>
    </location>
</feature>
<accession>A0A9Q0JJ57</accession>
<proteinExistence type="predicted"/>
<reference evidence="2" key="2">
    <citation type="journal article" date="2023" name="Plants (Basel)">
        <title>Annotation of the Turnera subulata (Passifloraceae) Draft Genome Reveals the S-Locus Evolved after the Divergence of Turneroideae from Passifloroideae in a Stepwise Manner.</title>
        <authorList>
            <person name="Henning P.M."/>
            <person name="Roalson E.H."/>
            <person name="Mir W."/>
            <person name="McCubbin A.G."/>
            <person name="Shore J.S."/>
        </authorList>
    </citation>
    <scope>NUCLEOTIDE SEQUENCE</scope>
    <source>
        <strain evidence="2">F60SS</strain>
    </source>
</reference>
<evidence type="ECO:0000256" key="1">
    <source>
        <dbReference type="SAM" id="MobiDB-lite"/>
    </source>
</evidence>
<gene>
    <name evidence="2" type="ORF">Tsubulata_005399</name>
</gene>
<dbReference type="AlphaFoldDB" id="A0A9Q0JJ57"/>
<dbReference type="EMBL" id="JAKUCV010002334">
    <property type="protein sequence ID" value="KAJ4843017.1"/>
    <property type="molecule type" value="Genomic_DNA"/>
</dbReference>
<feature type="compositionally biased region" description="Basic and acidic residues" evidence="1">
    <location>
        <begin position="68"/>
        <end position="78"/>
    </location>
</feature>
<evidence type="ECO:0000313" key="2">
    <source>
        <dbReference type="EMBL" id="KAJ4843017.1"/>
    </source>
</evidence>
<feature type="compositionally biased region" description="Polar residues" evidence="1">
    <location>
        <begin position="58"/>
        <end position="67"/>
    </location>
</feature>